<comment type="caution">
    <text evidence="1">The sequence shown here is derived from an EMBL/GenBank/DDBJ whole genome shotgun (WGS) entry which is preliminary data.</text>
</comment>
<proteinExistence type="predicted"/>
<evidence type="ECO:0000313" key="1">
    <source>
        <dbReference type="EMBL" id="KFG25703.1"/>
    </source>
</evidence>
<dbReference type="AlphaFoldDB" id="A0A086J0N5"/>
<dbReference type="GeneID" id="77676655"/>
<name>A0A086J0N5_NEMA1</name>
<dbReference type="RefSeq" id="XP_052904258.1">
    <property type="nucleotide sequence ID" value="XM_053049308.1"/>
</dbReference>
<keyword evidence="2" id="KW-1185">Reference proteome</keyword>
<dbReference type="Proteomes" id="UP000054524">
    <property type="component" value="Unassembled WGS sequence"/>
</dbReference>
<protein>
    <submittedName>
        <fullName evidence="1">Uncharacterized protein</fullName>
    </submittedName>
</protein>
<organism evidence="1 2">
    <name type="scientific">Nematocida ausubeli (strain ATCC PRA-371 / ERTm2)</name>
    <name type="common">Nematode killer fungus</name>
    <dbReference type="NCBI Taxonomy" id="1913371"/>
    <lineage>
        <taxon>Eukaryota</taxon>
        <taxon>Fungi</taxon>
        <taxon>Fungi incertae sedis</taxon>
        <taxon>Microsporidia</taxon>
        <taxon>Nematocida</taxon>
    </lineage>
</organism>
<dbReference type="EMBL" id="AKIJ01000004">
    <property type="protein sequence ID" value="KFG25703.1"/>
    <property type="molecule type" value="Genomic_DNA"/>
</dbReference>
<dbReference type="HOGENOM" id="CLU_1402801_0_0_1"/>
<reference evidence="1 2" key="1">
    <citation type="journal article" date="2014" name="Genome Announc.">
        <title>Genome Sequence of the Microsporidian Species Nematocida sp1 Strain ERTm6 (ATCC PRA-372).</title>
        <authorList>
            <person name="Bakowski M.A."/>
            <person name="Priest M."/>
            <person name="Young S."/>
            <person name="Cuomo C.A."/>
            <person name="Troemel E.R."/>
        </authorList>
    </citation>
    <scope>NUCLEOTIDE SEQUENCE [LARGE SCALE GENOMIC DNA]</scope>
    <source>
        <strain evidence="1 2">ERTm6</strain>
    </source>
</reference>
<evidence type="ECO:0000313" key="2">
    <source>
        <dbReference type="Proteomes" id="UP000054524"/>
    </source>
</evidence>
<sequence>MSAQTVLWHILDMFRKGRNAKISEITETLQITRKECMDSLHLIAEQLEPMGYALVPGYTSRVDASGKALLPDENSMNYTHKAESLKKCDFVYIAKKEECTEEENMYINEHVSEILYVFMVLYLNGSELQYEKVLGAMKKIERDEDTMKELINKKYFYKKKRNDEHFIRPGWKFFIEFPDFSPEEYLAIVKTSSV</sequence>
<gene>
    <name evidence="1" type="ORF">NESG_01682</name>
</gene>
<accession>A0A086J0N5</accession>